<dbReference type="PANTHER" id="PTHR47165">
    <property type="entry name" value="OS03G0429900 PROTEIN"/>
    <property type="match status" value="1"/>
</dbReference>
<accession>A0AAV1EEA3</accession>
<dbReference type="Pfam" id="PF02721">
    <property type="entry name" value="DUF223"/>
    <property type="match status" value="1"/>
</dbReference>
<dbReference type="Gene3D" id="2.40.50.140">
    <property type="entry name" value="Nucleic acid-binding proteins"/>
    <property type="match status" value="2"/>
</dbReference>
<dbReference type="Proteomes" id="UP001161247">
    <property type="component" value="Chromosome 9"/>
</dbReference>
<dbReference type="InterPro" id="IPR012340">
    <property type="entry name" value="NA-bd_OB-fold"/>
</dbReference>
<gene>
    <name evidence="2" type="ORF">OLC1_LOCUS24026</name>
</gene>
<evidence type="ECO:0000313" key="3">
    <source>
        <dbReference type="Proteomes" id="UP001161247"/>
    </source>
</evidence>
<dbReference type="InterPro" id="IPR003871">
    <property type="entry name" value="RFA1B/D_OB_1st"/>
</dbReference>
<dbReference type="CDD" id="cd04480">
    <property type="entry name" value="RPA1_DBD_A_like"/>
    <property type="match status" value="1"/>
</dbReference>
<evidence type="ECO:0000313" key="2">
    <source>
        <dbReference type="EMBL" id="CAI9118065.1"/>
    </source>
</evidence>
<dbReference type="CDD" id="cd04481">
    <property type="entry name" value="RPA1_DBD_B_like"/>
    <property type="match status" value="1"/>
</dbReference>
<keyword evidence="3" id="KW-1185">Reference proteome</keyword>
<dbReference type="EMBL" id="OX459126">
    <property type="protein sequence ID" value="CAI9118065.1"/>
    <property type="molecule type" value="Genomic_DNA"/>
</dbReference>
<protein>
    <submittedName>
        <fullName evidence="2">OLC1v1019580C1</fullName>
    </submittedName>
</protein>
<organism evidence="2 3">
    <name type="scientific">Oldenlandia corymbosa var. corymbosa</name>
    <dbReference type="NCBI Taxonomy" id="529605"/>
    <lineage>
        <taxon>Eukaryota</taxon>
        <taxon>Viridiplantae</taxon>
        <taxon>Streptophyta</taxon>
        <taxon>Embryophyta</taxon>
        <taxon>Tracheophyta</taxon>
        <taxon>Spermatophyta</taxon>
        <taxon>Magnoliopsida</taxon>
        <taxon>eudicotyledons</taxon>
        <taxon>Gunneridae</taxon>
        <taxon>Pentapetalae</taxon>
        <taxon>asterids</taxon>
        <taxon>lamiids</taxon>
        <taxon>Gentianales</taxon>
        <taxon>Rubiaceae</taxon>
        <taxon>Rubioideae</taxon>
        <taxon>Spermacoceae</taxon>
        <taxon>Hedyotis-Oldenlandia complex</taxon>
        <taxon>Oldenlandia</taxon>
    </lineage>
</organism>
<evidence type="ECO:0000259" key="1">
    <source>
        <dbReference type="Pfam" id="PF02721"/>
    </source>
</evidence>
<dbReference type="SUPFAM" id="SSF50249">
    <property type="entry name" value="Nucleic acid-binding proteins"/>
    <property type="match status" value="3"/>
</dbReference>
<dbReference type="PANTHER" id="PTHR47165:SF4">
    <property type="entry name" value="OS03G0429900 PROTEIN"/>
    <property type="match status" value="1"/>
</dbReference>
<proteinExistence type="predicted"/>
<feature type="domain" description="Replication protein A 70 kDa DNA-binding subunit B/D first OB fold" evidence="1">
    <location>
        <begin position="5"/>
        <end position="109"/>
    </location>
</feature>
<dbReference type="AlphaFoldDB" id="A0AAV1EEA3"/>
<reference evidence="2" key="1">
    <citation type="submission" date="2023-03" db="EMBL/GenBank/DDBJ databases">
        <authorList>
            <person name="Julca I."/>
        </authorList>
    </citation>
    <scope>NUCLEOTIDE SEQUENCE</scope>
</reference>
<name>A0AAV1EEA3_OLDCO</name>
<sequence length="390" mass="45559">MSSKFNFLNELDNSRGVRWNVRVRLLRVWIKIDFNDDNEISRIESVLIDEKGNRAIAEIKKDLIYKFQDPMKEGEYKQISHFGTATDKELQRYSDNKYKIIFKRSTKIATIPEFVDRPYIGEYCFQFPKFANIINKRVNESLLIDVISEIVAVGKRQKRICRGIEKDLVDVEMRDLDDDTIICTLWSEHADVILDHYAKNNSCGVVTVIMHAKIMEYQKKKKLSNVLWGTRIWLDDCKIEEIASFKDKQQVIWYVTVDEILPEKEWYYIGCNKCHKKVEEWPIKKNLNLENEPTDVNEASEDNCKKIYRCNEVYKAIVPNPCARYKVFVTLEDSTGQRTFVLFDRDVKKIVNVSAKDLLEITPPDDDSDVCANYDGLGFQSVGSQNPKVM</sequence>